<keyword evidence="2" id="KW-1185">Reference proteome</keyword>
<protein>
    <recommendedName>
        <fullName evidence="3">Phosphonoacetaldehyde hydrolase</fullName>
    </recommendedName>
</protein>
<dbReference type="InterPro" id="IPR023198">
    <property type="entry name" value="PGP-like_dom2"/>
</dbReference>
<dbReference type="GO" id="GO:0050194">
    <property type="term" value="F:phosphonoacetaldehyde hydrolase activity"/>
    <property type="evidence" value="ECO:0007669"/>
    <property type="project" value="InterPro"/>
</dbReference>
<accession>A0A5K0U9F7</accession>
<sequence>MYQSGRLILQNSLRTGFRYRGPITTVIGDWSGTFADKGSLAPKKAVQQTFSFFGVDLSVEEAGAPMGVRKDEHVRQIFKIPRVKTMWVDEHKRLPDDTDISMVYDHLVTTQLKILPSYTSVIPGVVDTVRHLKKDRGIKVGLTTGFTKAMSDILAKSASKQGLVLDCIVAGDEVVNGSRPYPNMLYKNMCLLGTENIHSVVKVDDTVAGIKEGLNAGCWTVGVRRWSTYTNYNSIEQMDQASSEEIAMRALVAGEKLYKSGAHFVVNDVTELPQVIDKINNLLKEGVHPDEC</sequence>
<gene>
    <name evidence="1" type="ORF">YASMINEVIRUS_229</name>
</gene>
<dbReference type="Gene3D" id="1.10.150.240">
    <property type="entry name" value="Putative phosphatase, domain 2"/>
    <property type="match status" value="1"/>
</dbReference>
<dbReference type="PANTHER" id="PTHR43434">
    <property type="entry name" value="PHOSPHOGLYCOLATE PHOSPHATASE"/>
    <property type="match status" value="1"/>
</dbReference>
<comment type="caution">
    <text evidence="1">The sequence shown here is derived from an EMBL/GenBank/DDBJ whole genome shotgun (WGS) entry which is preliminary data.</text>
</comment>
<dbReference type="InterPro" id="IPR050155">
    <property type="entry name" value="HAD-like_hydrolase_sf"/>
</dbReference>
<reference evidence="1 2" key="1">
    <citation type="submission" date="2018-10" db="EMBL/GenBank/DDBJ databases">
        <authorList>
            <consortium name="IHU Genomes"/>
        </authorList>
    </citation>
    <scope>NUCLEOTIDE SEQUENCE [LARGE SCALE GENOMIC DNA]</scope>
    <source>
        <strain evidence="1 2">A1</strain>
    </source>
</reference>
<dbReference type="HAMAP" id="MF_01375">
    <property type="entry name" value="PhnX"/>
    <property type="match status" value="1"/>
</dbReference>
<dbReference type="GO" id="GO:0006281">
    <property type="term" value="P:DNA repair"/>
    <property type="evidence" value="ECO:0007669"/>
    <property type="project" value="TreeGrafter"/>
</dbReference>
<dbReference type="GO" id="GO:0046872">
    <property type="term" value="F:metal ion binding"/>
    <property type="evidence" value="ECO:0007669"/>
    <property type="project" value="UniProtKB-KW"/>
</dbReference>
<name>A0A5K0U9F7_9VIRU</name>
<dbReference type="NCBIfam" id="TIGR01422">
    <property type="entry name" value="phosphonatase"/>
    <property type="match status" value="1"/>
</dbReference>
<dbReference type="SFLD" id="SFLDG01129">
    <property type="entry name" value="C1.5:_HAD__Beta-PGM__Phosphata"/>
    <property type="match status" value="1"/>
</dbReference>
<evidence type="ECO:0008006" key="3">
    <source>
        <dbReference type="Google" id="ProtNLM"/>
    </source>
</evidence>
<dbReference type="SUPFAM" id="SSF56784">
    <property type="entry name" value="HAD-like"/>
    <property type="match status" value="1"/>
</dbReference>
<dbReference type="EMBL" id="UPSH01000001">
    <property type="protein sequence ID" value="VBB17766.1"/>
    <property type="molecule type" value="Genomic_DNA"/>
</dbReference>
<dbReference type="InterPro" id="IPR041492">
    <property type="entry name" value="HAD_2"/>
</dbReference>
<evidence type="ECO:0000313" key="1">
    <source>
        <dbReference type="EMBL" id="VBB17766.1"/>
    </source>
</evidence>
<dbReference type="Gene3D" id="3.40.50.1000">
    <property type="entry name" value="HAD superfamily/HAD-like"/>
    <property type="match status" value="1"/>
</dbReference>
<evidence type="ECO:0000313" key="2">
    <source>
        <dbReference type="Proteomes" id="UP000594342"/>
    </source>
</evidence>
<dbReference type="Pfam" id="PF13419">
    <property type="entry name" value="HAD_2"/>
    <property type="match status" value="1"/>
</dbReference>
<dbReference type="Proteomes" id="UP000594342">
    <property type="component" value="Unassembled WGS sequence"/>
</dbReference>
<proteinExistence type="inferred from homology"/>
<organism evidence="1 2">
    <name type="scientific">Yasminevirus sp. GU-2018</name>
    <dbReference type="NCBI Taxonomy" id="2420051"/>
    <lineage>
        <taxon>Viruses</taxon>
        <taxon>Varidnaviria</taxon>
        <taxon>Bamfordvirae</taxon>
        <taxon>Nucleocytoviricota</taxon>
        <taxon>Megaviricetes</taxon>
        <taxon>Imitervirales</taxon>
        <taxon>Mimiviridae</taxon>
        <taxon>Klosneuvirinae</taxon>
        <taxon>Yasminevirus</taxon>
        <taxon>Yasminevirus saudimassiliense</taxon>
    </lineage>
</organism>
<dbReference type="SFLD" id="SFLDS00003">
    <property type="entry name" value="Haloacid_Dehalogenase"/>
    <property type="match status" value="1"/>
</dbReference>
<dbReference type="InterPro" id="IPR036412">
    <property type="entry name" value="HAD-like_sf"/>
</dbReference>
<dbReference type="PANTHER" id="PTHR43434:SF19">
    <property type="entry name" value="PHOSPHONOACETALDEHYDE HYDROLASE"/>
    <property type="match status" value="1"/>
</dbReference>
<dbReference type="GO" id="GO:0008967">
    <property type="term" value="F:phosphoglycolate phosphatase activity"/>
    <property type="evidence" value="ECO:0007669"/>
    <property type="project" value="TreeGrafter"/>
</dbReference>
<dbReference type="InterPro" id="IPR006323">
    <property type="entry name" value="Phosphonoacetald_hydro"/>
</dbReference>
<dbReference type="GO" id="GO:0019700">
    <property type="term" value="P:organic phosphonate catabolic process"/>
    <property type="evidence" value="ECO:0007669"/>
    <property type="project" value="InterPro"/>
</dbReference>
<dbReference type="InterPro" id="IPR023214">
    <property type="entry name" value="HAD_sf"/>
</dbReference>